<comment type="subcellular location">
    <subcellularLocation>
        <location evidence="1">Cell membrane</location>
        <topology evidence="1">Lipid-anchor</topology>
        <orientation evidence="1">Cytoplasmic side</orientation>
    </subcellularLocation>
</comment>
<keyword evidence="1" id="KW-0119">Carbohydrate metabolism</keyword>
<dbReference type="GO" id="GO:0005886">
    <property type="term" value="C:plasma membrane"/>
    <property type="evidence" value="ECO:0007669"/>
    <property type="project" value="UniProtKB-SubCell"/>
</dbReference>
<dbReference type="AlphaFoldDB" id="A0A815ZV34"/>
<keyword evidence="1" id="KW-0472">Membrane</keyword>
<feature type="non-terminal residue" evidence="2">
    <location>
        <position position="56"/>
    </location>
</feature>
<keyword evidence="1" id="KW-0112">Calmodulin-binding</keyword>
<comment type="function">
    <text evidence="1">Phosphorylase b kinase catalyzes the phosphorylation of serine in certain substrates, including troponin I.</text>
</comment>
<protein>
    <recommendedName>
        <fullName evidence="1">Phosphorylase b kinase regulatory subunit</fullName>
    </recommendedName>
</protein>
<dbReference type="Proteomes" id="UP000663889">
    <property type="component" value="Unassembled WGS sequence"/>
</dbReference>
<comment type="caution">
    <text evidence="2">The sequence shown here is derived from an EMBL/GenBank/DDBJ whole genome shotgun (WGS) entry which is preliminary data.</text>
</comment>
<evidence type="ECO:0000313" key="2">
    <source>
        <dbReference type="EMBL" id="CAF1588135.1"/>
    </source>
</evidence>
<reference evidence="2" key="1">
    <citation type="submission" date="2021-02" db="EMBL/GenBank/DDBJ databases">
        <authorList>
            <person name="Nowell W R."/>
        </authorList>
    </citation>
    <scope>NUCLEOTIDE SEQUENCE</scope>
</reference>
<comment type="similarity">
    <text evidence="1">Belongs to the phosphorylase b kinase regulatory chain family.</text>
</comment>
<keyword evidence="1" id="KW-0636">Prenylation</keyword>
<gene>
    <name evidence="2" type="ORF">SEV965_LOCUS40063</name>
</gene>
<name>A0A815ZV34_9BILA</name>
<accession>A0A815ZV34</accession>
<sequence length="56" mass="6078">AATCQHWAVIRFVSSLLHKIVDSLAPSVTLLLVRGKAVTLGVFGHEEAVIDKPVRQ</sequence>
<dbReference type="GO" id="GO:0005964">
    <property type="term" value="C:phosphorylase kinase complex"/>
    <property type="evidence" value="ECO:0007669"/>
    <property type="project" value="TreeGrafter"/>
</dbReference>
<dbReference type="EMBL" id="CAJNOU010021631">
    <property type="protein sequence ID" value="CAF1588135.1"/>
    <property type="molecule type" value="Genomic_DNA"/>
</dbReference>
<proteinExistence type="inferred from homology"/>
<dbReference type="InterPro" id="IPR008734">
    <property type="entry name" value="PHK_A/B_su"/>
</dbReference>
<keyword evidence="1" id="KW-1003">Cell membrane</keyword>
<keyword evidence="1" id="KW-0449">Lipoprotein</keyword>
<dbReference type="UniPathway" id="UPA00163"/>
<comment type="pathway">
    <text evidence="1">Glycan biosynthesis; glycogen metabolism.</text>
</comment>
<evidence type="ECO:0000256" key="1">
    <source>
        <dbReference type="RuleBase" id="RU364123"/>
    </source>
</evidence>
<feature type="non-terminal residue" evidence="2">
    <location>
        <position position="1"/>
    </location>
</feature>
<dbReference type="GO" id="GO:0005516">
    <property type="term" value="F:calmodulin binding"/>
    <property type="evidence" value="ECO:0007669"/>
    <property type="project" value="UniProtKB-KW"/>
</dbReference>
<dbReference type="PANTHER" id="PTHR10749">
    <property type="entry name" value="PHOSPHORYLASE B KINASE REGULATORY SUBUNIT"/>
    <property type="match status" value="1"/>
</dbReference>
<dbReference type="GO" id="GO:0005977">
    <property type="term" value="P:glycogen metabolic process"/>
    <property type="evidence" value="ECO:0007669"/>
    <property type="project" value="UniProtKB-UniPathway"/>
</dbReference>
<keyword evidence="1" id="KW-0321">Glycogen metabolism</keyword>
<dbReference type="PANTHER" id="PTHR10749:SF8">
    <property type="entry name" value="PHOSPHORYLASE B KINASE REGULATORY SUBUNIT BETA"/>
    <property type="match status" value="1"/>
</dbReference>
<organism evidence="2 3">
    <name type="scientific">Rotaria sordida</name>
    <dbReference type="NCBI Taxonomy" id="392033"/>
    <lineage>
        <taxon>Eukaryota</taxon>
        <taxon>Metazoa</taxon>
        <taxon>Spiralia</taxon>
        <taxon>Gnathifera</taxon>
        <taxon>Rotifera</taxon>
        <taxon>Eurotatoria</taxon>
        <taxon>Bdelloidea</taxon>
        <taxon>Philodinida</taxon>
        <taxon>Philodinidae</taxon>
        <taxon>Rotaria</taxon>
    </lineage>
</organism>
<evidence type="ECO:0000313" key="3">
    <source>
        <dbReference type="Proteomes" id="UP000663889"/>
    </source>
</evidence>